<reference evidence="2" key="1">
    <citation type="journal article" date="2020" name="Stud. Mycol.">
        <title>101 Dothideomycetes genomes: a test case for predicting lifestyles and emergence of pathogens.</title>
        <authorList>
            <person name="Haridas S."/>
            <person name="Albert R."/>
            <person name="Binder M."/>
            <person name="Bloem J."/>
            <person name="Labutti K."/>
            <person name="Salamov A."/>
            <person name="Andreopoulos B."/>
            <person name="Baker S."/>
            <person name="Barry K."/>
            <person name="Bills G."/>
            <person name="Bluhm B."/>
            <person name="Cannon C."/>
            <person name="Castanera R."/>
            <person name="Culley D."/>
            <person name="Daum C."/>
            <person name="Ezra D."/>
            <person name="Gonzalez J."/>
            <person name="Henrissat B."/>
            <person name="Kuo A."/>
            <person name="Liang C."/>
            <person name="Lipzen A."/>
            <person name="Lutzoni F."/>
            <person name="Magnuson J."/>
            <person name="Mondo S."/>
            <person name="Nolan M."/>
            <person name="Ohm R."/>
            <person name="Pangilinan J."/>
            <person name="Park H.-J."/>
            <person name="Ramirez L."/>
            <person name="Alfaro M."/>
            <person name="Sun H."/>
            <person name="Tritt A."/>
            <person name="Yoshinaga Y."/>
            <person name="Zwiers L.-H."/>
            <person name="Turgeon B."/>
            <person name="Goodwin S."/>
            <person name="Spatafora J."/>
            <person name="Crous P."/>
            <person name="Grigoriev I."/>
        </authorList>
    </citation>
    <scope>NUCLEOTIDE SEQUENCE</scope>
    <source>
        <strain evidence="2">CBS 675.92</strain>
    </source>
</reference>
<dbReference type="Proteomes" id="UP000800035">
    <property type="component" value="Unassembled WGS sequence"/>
</dbReference>
<name>A0A6A5TPP2_9PLEO</name>
<gene>
    <name evidence="2" type="ORF">CC80DRAFT_571561</name>
</gene>
<keyword evidence="3" id="KW-1185">Reference proteome</keyword>
<dbReference type="AlphaFoldDB" id="A0A6A5TPP2"/>
<dbReference type="EMBL" id="ML977008">
    <property type="protein sequence ID" value="KAF1952776.1"/>
    <property type="molecule type" value="Genomic_DNA"/>
</dbReference>
<evidence type="ECO:0000313" key="3">
    <source>
        <dbReference type="Proteomes" id="UP000800035"/>
    </source>
</evidence>
<accession>A0A6A5TPP2</accession>
<dbReference type="OrthoDB" id="3787552at2759"/>
<feature type="compositionally biased region" description="Basic and acidic residues" evidence="1">
    <location>
        <begin position="74"/>
        <end position="94"/>
    </location>
</feature>
<evidence type="ECO:0000313" key="2">
    <source>
        <dbReference type="EMBL" id="KAF1952776.1"/>
    </source>
</evidence>
<sequence length="124" mass="13892">MGKNNTKTKHHCPGMNCWVGDVSPGGCRQVSLPGGINYCGKHEIPCRNGCKNWYHLLSQDGCLSCEARWMKEAANARKGKNAEREDATKVKDDDFFNPGKERKKPKKQHCPDSASLGWGFRQNL</sequence>
<organism evidence="2 3">
    <name type="scientific">Byssothecium circinans</name>
    <dbReference type="NCBI Taxonomy" id="147558"/>
    <lineage>
        <taxon>Eukaryota</taxon>
        <taxon>Fungi</taxon>
        <taxon>Dikarya</taxon>
        <taxon>Ascomycota</taxon>
        <taxon>Pezizomycotina</taxon>
        <taxon>Dothideomycetes</taxon>
        <taxon>Pleosporomycetidae</taxon>
        <taxon>Pleosporales</taxon>
        <taxon>Massarineae</taxon>
        <taxon>Massarinaceae</taxon>
        <taxon>Byssothecium</taxon>
    </lineage>
</organism>
<evidence type="ECO:0000256" key="1">
    <source>
        <dbReference type="SAM" id="MobiDB-lite"/>
    </source>
</evidence>
<proteinExistence type="predicted"/>
<protein>
    <submittedName>
        <fullName evidence="2">Uncharacterized protein</fullName>
    </submittedName>
</protein>
<feature type="region of interest" description="Disordered" evidence="1">
    <location>
        <begin position="74"/>
        <end position="124"/>
    </location>
</feature>